<dbReference type="SUPFAM" id="SSF53474">
    <property type="entry name" value="alpha/beta-Hydrolases"/>
    <property type="match status" value="1"/>
</dbReference>
<evidence type="ECO:0000256" key="7">
    <source>
        <dbReference type="ARBA" id="ARBA00022692"/>
    </source>
</evidence>
<accession>A0AA43TVQ5</accession>
<dbReference type="AlphaFoldDB" id="A0AA43TVQ5"/>
<evidence type="ECO:0000313" key="19">
    <source>
        <dbReference type="Proteomes" id="UP001161017"/>
    </source>
</evidence>
<comment type="similarity">
    <text evidence="4">Belongs to the AB hydrolase superfamily. Lipase family.</text>
</comment>
<dbReference type="Proteomes" id="UP001161017">
    <property type="component" value="Unassembled WGS sequence"/>
</dbReference>
<evidence type="ECO:0000313" key="18">
    <source>
        <dbReference type="EMBL" id="MDI1485972.1"/>
    </source>
</evidence>
<dbReference type="Gene3D" id="3.40.50.1820">
    <property type="entry name" value="alpha/beta hydrolase"/>
    <property type="match status" value="1"/>
</dbReference>
<dbReference type="GO" id="GO:0004806">
    <property type="term" value="F:triacylglycerol lipase activity"/>
    <property type="evidence" value="ECO:0007669"/>
    <property type="project" value="UniProtKB-EC"/>
</dbReference>
<keyword evidence="13" id="KW-0072">Autophagy</keyword>
<evidence type="ECO:0000256" key="1">
    <source>
        <dbReference type="ARBA" id="ARBA00001024"/>
    </source>
</evidence>
<evidence type="ECO:0000256" key="3">
    <source>
        <dbReference type="ARBA" id="ARBA00004343"/>
    </source>
</evidence>
<name>A0AA43TVQ5_9LECA</name>
<evidence type="ECO:0000256" key="12">
    <source>
        <dbReference type="ARBA" id="ARBA00022989"/>
    </source>
</evidence>
<evidence type="ECO:0000256" key="2">
    <source>
        <dbReference type="ARBA" id="ARBA00004270"/>
    </source>
</evidence>
<dbReference type="PANTHER" id="PTHR47175">
    <property type="entry name" value="LIPASE ATG15-RELATED"/>
    <property type="match status" value="1"/>
</dbReference>
<evidence type="ECO:0000256" key="16">
    <source>
        <dbReference type="ARBA" id="ARBA00023180"/>
    </source>
</evidence>
<reference evidence="18" key="1">
    <citation type="journal article" date="2023" name="Genome Biol. Evol.">
        <title>First Whole Genome Sequence and Flow Cytometry Genome Size Data for the Lichen-Forming Fungus Ramalina farinacea (Ascomycota).</title>
        <authorList>
            <person name="Llewellyn T."/>
            <person name="Mian S."/>
            <person name="Hill R."/>
            <person name="Leitch I.J."/>
            <person name="Gaya E."/>
        </authorList>
    </citation>
    <scope>NUCLEOTIDE SEQUENCE</scope>
    <source>
        <strain evidence="18">LIQ254RAFAR</strain>
    </source>
</reference>
<keyword evidence="7" id="KW-0812">Transmembrane</keyword>
<dbReference type="GO" id="GO:0005775">
    <property type="term" value="C:vacuolar lumen"/>
    <property type="evidence" value="ECO:0007669"/>
    <property type="project" value="TreeGrafter"/>
</dbReference>
<organism evidence="18 19">
    <name type="scientific">Ramalina farinacea</name>
    <dbReference type="NCBI Taxonomy" id="258253"/>
    <lineage>
        <taxon>Eukaryota</taxon>
        <taxon>Fungi</taxon>
        <taxon>Dikarya</taxon>
        <taxon>Ascomycota</taxon>
        <taxon>Pezizomycotina</taxon>
        <taxon>Lecanoromycetes</taxon>
        <taxon>OSLEUM clade</taxon>
        <taxon>Lecanoromycetidae</taxon>
        <taxon>Lecanorales</taxon>
        <taxon>Lecanorineae</taxon>
        <taxon>Ramalinaceae</taxon>
        <taxon>Ramalina</taxon>
    </lineage>
</organism>
<dbReference type="InterPro" id="IPR029058">
    <property type="entry name" value="AB_hydrolase_fold"/>
</dbReference>
<keyword evidence="14" id="KW-0443">Lipid metabolism</keyword>
<keyword evidence="11" id="KW-0735">Signal-anchor</keyword>
<dbReference type="PANTHER" id="PTHR47175:SF2">
    <property type="entry name" value="LIPASE ATG15-RELATED"/>
    <property type="match status" value="1"/>
</dbReference>
<evidence type="ECO:0000256" key="6">
    <source>
        <dbReference type="ARBA" id="ARBA00013279"/>
    </source>
</evidence>
<keyword evidence="9 18" id="KW-0378">Hydrolase</keyword>
<evidence type="ECO:0000256" key="5">
    <source>
        <dbReference type="ARBA" id="ARBA00011137"/>
    </source>
</evidence>
<dbReference type="GO" id="GO:0032585">
    <property type="term" value="C:multivesicular body membrane"/>
    <property type="evidence" value="ECO:0007669"/>
    <property type="project" value="UniProtKB-SubCell"/>
</dbReference>
<dbReference type="InterPro" id="IPR050805">
    <property type="entry name" value="ATG15_Lipase"/>
</dbReference>
<comment type="caution">
    <text evidence="18">The sequence shown here is derived from an EMBL/GenBank/DDBJ whole genome shotgun (WGS) entry which is preliminary data.</text>
</comment>
<evidence type="ECO:0000256" key="13">
    <source>
        <dbReference type="ARBA" id="ARBA00023006"/>
    </source>
</evidence>
<comment type="catalytic activity">
    <reaction evidence="1">
        <text>a triacylglycerol + H2O = a diacylglycerol + a fatty acid + H(+)</text>
        <dbReference type="Rhea" id="RHEA:12044"/>
        <dbReference type="ChEBI" id="CHEBI:15377"/>
        <dbReference type="ChEBI" id="CHEBI:15378"/>
        <dbReference type="ChEBI" id="CHEBI:17855"/>
        <dbReference type="ChEBI" id="CHEBI:18035"/>
        <dbReference type="ChEBI" id="CHEBI:28868"/>
        <dbReference type="EC" id="3.1.1.3"/>
    </reaction>
</comment>
<dbReference type="GO" id="GO:0034727">
    <property type="term" value="P:piecemeal microautophagy of the nucleus"/>
    <property type="evidence" value="ECO:0007669"/>
    <property type="project" value="TreeGrafter"/>
</dbReference>
<comment type="subunit">
    <text evidence="5">Binds to both phosphatidylinositol (PI) and phosphatidylinositol 3,5-bisphosphate (PIP2).</text>
</comment>
<evidence type="ECO:0000256" key="17">
    <source>
        <dbReference type="ARBA" id="ARBA00029828"/>
    </source>
</evidence>
<gene>
    <name evidence="18" type="primary">ATG15</name>
    <name evidence="18" type="ORF">OHK93_004161</name>
</gene>
<dbReference type="GO" id="GO:0006660">
    <property type="term" value="P:phosphatidylserine catabolic process"/>
    <property type="evidence" value="ECO:0007669"/>
    <property type="project" value="TreeGrafter"/>
</dbReference>
<dbReference type="GO" id="GO:0046461">
    <property type="term" value="P:neutral lipid catabolic process"/>
    <property type="evidence" value="ECO:0007669"/>
    <property type="project" value="TreeGrafter"/>
</dbReference>
<dbReference type="EC" id="3.1.1.3" evidence="6"/>
<keyword evidence="8" id="KW-0967">Endosome</keyword>
<dbReference type="CDD" id="cd00519">
    <property type="entry name" value="Lipase_3"/>
    <property type="match status" value="1"/>
</dbReference>
<evidence type="ECO:0000256" key="14">
    <source>
        <dbReference type="ARBA" id="ARBA00023098"/>
    </source>
</evidence>
<dbReference type="GO" id="GO:0004620">
    <property type="term" value="F:phospholipase activity"/>
    <property type="evidence" value="ECO:0007669"/>
    <property type="project" value="TreeGrafter"/>
</dbReference>
<keyword evidence="19" id="KW-1185">Reference proteome</keyword>
<evidence type="ECO:0000256" key="15">
    <source>
        <dbReference type="ARBA" id="ARBA00023136"/>
    </source>
</evidence>
<keyword evidence="15" id="KW-0472">Membrane</keyword>
<evidence type="ECO:0000256" key="9">
    <source>
        <dbReference type="ARBA" id="ARBA00022801"/>
    </source>
</evidence>
<evidence type="ECO:0000256" key="10">
    <source>
        <dbReference type="ARBA" id="ARBA00022963"/>
    </source>
</evidence>
<dbReference type="EMBL" id="JAPUFD010000002">
    <property type="protein sequence ID" value="MDI1485972.1"/>
    <property type="molecule type" value="Genomic_DNA"/>
</dbReference>
<evidence type="ECO:0000256" key="8">
    <source>
        <dbReference type="ARBA" id="ARBA00022753"/>
    </source>
</evidence>
<sequence>MRGAPPTLDSSAWTLDEVVGPNTTDRKTVVSLAKMSWDAYTEKEGETDWQGMKGSPFNLSQSFGWEGDSLRGHVFADEGNATIIIALKGTSMAVFDGAETTTNDKENDNLFFGCCCGQGGHYLWRQVCDCMTSTFTCNSTCLVSELRQPNRYYAAALELYGNVTELYPNSNVWMVGHSLGGSLSALVGLTFGVPVVTFEAPGDALPAARLGLPSPPSAHSSAPQTRQFTGARHFGHTADPVFMGTCNAATSGCTLGGYALQTQCHTGKVCAYDTVADKSWRVGVGNHRISTVIHDVLEAYNETATCVSDDECVDCFNWKYFESNGSDTTTTRSSTTASSTSALPTETCKTPGWWGCLDEKGTTTTSSSPTSTLPATSCLKYGWFGGCLETTTLSPTTTNPAVITTPAGLLTTSCAYRGWFGGCYSTTTIEVFPTTCVAYGWLGGCVATSTLGVASAAATPAAAMVPTITTTRPVPIARKPTPKATG</sequence>
<evidence type="ECO:0000256" key="11">
    <source>
        <dbReference type="ARBA" id="ARBA00022968"/>
    </source>
</evidence>
<keyword evidence="16" id="KW-0325">Glycoprotein</keyword>
<dbReference type="GO" id="GO:0034496">
    <property type="term" value="P:multivesicular body membrane disassembly"/>
    <property type="evidence" value="ECO:0007669"/>
    <property type="project" value="TreeGrafter"/>
</dbReference>
<dbReference type="FunFam" id="3.40.50.1820:FF:000129">
    <property type="entry name" value="Autophagy related lipase Atg15, putative"/>
    <property type="match status" value="1"/>
</dbReference>
<evidence type="ECO:0000256" key="4">
    <source>
        <dbReference type="ARBA" id="ARBA00010701"/>
    </source>
</evidence>
<comment type="subcellular location">
    <subcellularLocation>
        <location evidence="3">Endosome</location>
        <location evidence="3">Multivesicular body membrane</location>
        <topology evidence="3">Single-pass type II membrane protein</topology>
    </subcellularLocation>
    <subcellularLocation>
        <location evidence="2">Prevacuolar compartment membrane</location>
        <topology evidence="2">Single-pass type II membrane protein</topology>
    </subcellularLocation>
</comment>
<keyword evidence="10" id="KW-0442">Lipid degradation</keyword>
<keyword evidence="12" id="KW-1133">Transmembrane helix</keyword>
<protein>
    <recommendedName>
        <fullName evidence="6">triacylglycerol lipase</fullName>
        <ecNumber evidence="6">3.1.1.3</ecNumber>
    </recommendedName>
    <alternativeName>
        <fullName evidence="17">Autophagy-related protein 15</fullName>
    </alternativeName>
</protein>
<proteinExistence type="inferred from homology"/>